<reference evidence="2 3" key="1">
    <citation type="submission" date="2016-08" db="EMBL/GenBank/DDBJ databases">
        <authorList>
            <person name="Seilhamer J.J."/>
        </authorList>
    </citation>
    <scope>NUCLEOTIDE SEQUENCE [LARGE SCALE GENOMIC DNA]</scope>
    <source>
        <strain evidence="2">L21-II-0</strain>
    </source>
</reference>
<gene>
    <name evidence="2" type="ORF">L21_1332</name>
</gene>
<feature type="region of interest" description="Disordered" evidence="1">
    <location>
        <begin position="40"/>
        <end position="63"/>
    </location>
</feature>
<evidence type="ECO:0000313" key="2">
    <source>
        <dbReference type="EMBL" id="SCL75433.1"/>
    </source>
</evidence>
<dbReference type="AlphaFoldDB" id="A0A1M4MKL4"/>
<sequence length="63" mass="7079">MGAKGWYGSYISKVAPHSLRPMVIEFMSITYAHPRLSTGYRRDCPRRKGEEAGGRAGWGHMLP</sequence>
<name>A0A1M4MKL4_9EURY</name>
<proteinExistence type="predicted"/>
<evidence type="ECO:0000256" key="1">
    <source>
        <dbReference type="SAM" id="MobiDB-lite"/>
    </source>
</evidence>
<dbReference type="STRING" id="118126.L21_1332"/>
<dbReference type="EMBL" id="FMID01000031">
    <property type="protein sequence ID" value="SCL75433.1"/>
    <property type="molecule type" value="Genomic_DNA"/>
</dbReference>
<feature type="compositionally biased region" description="Basic and acidic residues" evidence="1">
    <location>
        <begin position="40"/>
        <end position="53"/>
    </location>
</feature>
<organism evidence="2 3">
    <name type="scientific">Methanoculleus chikugoensis</name>
    <dbReference type="NCBI Taxonomy" id="118126"/>
    <lineage>
        <taxon>Archaea</taxon>
        <taxon>Methanobacteriati</taxon>
        <taxon>Methanobacteriota</taxon>
        <taxon>Stenosarchaea group</taxon>
        <taxon>Methanomicrobia</taxon>
        <taxon>Methanomicrobiales</taxon>
        <taxon>Methanomicrobiaceae</taxon>
        <taxon>Methanoculleus</taxon>
    </lineage>
</organism>
<accession>A0A1M4MKL4</accession>
<dbReference type="Proteomes" id="UP000184671">
    <property type="component" value="Unassembled WGS sequence"/>
</dbReference>
<evidence type="ECO:0000313" key="3">
    <source>
        <dbReference type="Proteomes" id="UP000184671"/>
    </source>
</evidence>
<protein>
    <submittedName>
        <fullName evidence="2">Uncharacterized protein</fullName>
    </submittedName>
</protein>